<dbReference type="EMBL" id="CVQI01012225">
    <property type="protein sequence ID" value="CRK21720.1"/>
    <property type="molecule type" value="Genomic_DNA"/>
</dbReference>
<dbReference type="Proteomes" id="UP000044602">
    <property type="component" value="Unassembled WGS sequence"/>
</dbReference>
<accession>A0A0G4LJ51</accession>
<dbReference type="Proteomes" id="UP000045706">
    <property type="component" value="Unassembled WGS sequence"/>
</dbReference>
<evidence type="ECO:0000313" key="3">
    <source>
        <dbReference type="Proteomes" id="UP000044602"/>
    </source>
</evidence>
<reference evidence="3 4" key="1">
    <citation type="submission" date="2015-05" db="EMBL/GenBank/DDBJ databases">
        <authorList>
            <person name="Fogelqvist Johan"/>
        </authorList>
    </citation>
    <scope>NUCLEOTIDE SEQUENCE [LARGE SCALE GENOMIC DNA]</scope>
    <source>
        <strain evidence="2">VL1</strain>
        <strain evidence="1">VL2</strain>
    </source>
</reference>
<protein>
    <submittedName>
        <fullName evidence="1">Uncharacterized protein</fullName>
    </submittedName>
</protein>
<dbReference type="AlphaFoldDB" id="A0A0G4LJ51"/>
<evidence type="ECO:0000313" key="2">
    <source>
        <dbReference type="EMBL" id="CRK29895.1"/>
    </source>
</evidence>
<evidence type="ECO:0000313" key="4">
    <source>
        <dbReference type="Proteomes" id="UP000045706"/>
    </source>
</evidence>
<proteinExistence type="predicted"/>
<gene>
    <name evidence="2" type="ORF">BN1708_018382</name>
    <name evidence="1" type="ORF">BN1723_012442</name>
</gene>
<dbReference type="EMBL" id="CVQH01021301">
    <property type="protein sequence ID" value="CRK29895.1"/>
    <property type="molecule type" value="Genomic_DNA"/>
</dbReference>
<evidence type="ECO:0000313" key="1">
    <source>
        <dbReference type="EMBL" id="CRK21720.1"/>
    </source>
</evidence>
<sequence>MLFAIVLLPVSVQCILLKDAKVRNDTGESFERVGPDSPVEGSFCYQTTSPPLSRSSGIVFLPVVRGGGATLNRRSIQKCLEKLWGRVGAPLVRIITFTMHETRGEYVDERS</sequence>
<keyword evidence="3" id="KW-1185">Reference proteome</keyword>
<organism evidence="1 4">
    <name type="scientific">Verticillium longisporum</name>
    <name type="common">Verticillium dahliae var. longisporum</name>
    <dbReference type="NCBI Taxonomy" id="100787"/>
    <lineage>
        <taxon>Eukaryota</taxon>
        <taxon>Fungi</taxon>
        <taxon>Dikarya</taxon>
        <taxon>Ascomycota</taxon>
        <taxon>Pezizomycotina</taxon>
        <taxon>Sordariomycetes</taxon>
        <taxon>Hypocreomycetidae</taxon>
        <taxon>Glomerellales</taxon>
        <taxon>Plectosphaerellaceae</taxon>
        <taxon>Verticillium</taxon>
    </lineage>
</organism>
<name>A0A0G4LJ51_VERLO</name>